<evidence type="ECO:0000313" key="4">
    <source>
        <dbReference type="Proteomes" id="UP000008827"/>
    </source>
</evidence>
<keyword evidence="4" id="KW-1185">Reference proteome</keyword>
<dbReference type="PANTHER" id="PTHR11697:SF230">
    <property type="entry name" value="ZINC FINGER, MYM DOMAIN CONTAINING 1"/>
    <property type="match status" value="1"/>
</dbReference>
<dbReference type="Proteomes" id="UP000008827">
    <property type="component" value="Chromosome 16"/>
</dbReference>
<dbReference type="EMBL" id="CM000849">
    <property type="protein sequence ID" value="KRH08267.1"/>
    <property type="molecule type" value="Genomic_DNA"/>
</dbReference>
<dbReference type="STRING" id="3847.A0A0R0FZT1"/>
<evidence type="ECO:0000313" key="3">
    <source>
        <dbReference type="EnsemblPlants" id="KRH08267"/>
    </source>
</evidence>
<reference evidence="2" key="3">
    <citation type="submission" date="2018-07" db="EMBL/GenBank/DDBJ databases">
        <title>WGS assembly of Glycine max.</title>
        <authorList>
            <person name="Schmutz J."/>
            <person name="Cannon S."/>
            <person name="Schlueter J."/>
            <person name="Ma J."/>
            <person name="Mitros T."/>
            <person name="Nelson W."/>
            <person name="Hyten D."/>
            <person name="Song Q."/>
            <person name="Thelen J."/>
            <person name="Cheng J."/>
            <person name="Xu D."/>
            <person name="Hellsten U."/>
            <person name="May G."/>
            <person name="Yu Y."/>
            <person name="Sakurai T."/>
            <person name="Umezawa T."/>
            <person name="Bhattacharyya M."/>
            <person name="Sandhu D."/>
            <person name="Valliyodan B."/>
            <person name="Lindquist E."/>
            <person name="Peto M."/>
            <person name="Grant D."/>
            <person name="Shu S."/>
            <person name="Goodstein D."/>
            <person name="Barry K."/>
            <person name="Futrell-Griggs M."/>
            <person name="Abernathy B."/>
            <person name="Du J."/>
            <person name="Tian Z."/>
            <person name="Zhu L."/>
            <person name="Gill N."/>
            <person name="Joshi T."/>
            <person name="Libault M."/>
            <person name="Sethuraman A."/>
            <person name="Zhang X."/>
            <person name="Shinozaki K."/>
            <person name="Nguyen H."/>
            <person name="Wing R."/>
            <person name="Cregan P."/>
            <person name="Specht J."/>
            <person name="Grimwood J."/>
            <person name="Rokhsar D."/>
            <person name="Stacey G."/>
            <person name="Shoemaker R."/>
            <person name="Jackson S."/>
        </authorList>
    </citation>
    <scope>NUCLEOTIDE SEQUENCE</scope>
    <source>
        <tissue evidence="2">Callus</tissue>
    </source>
</reference>
<dbReference type="InterPro" id="IPR055298">
    <property type="entry name" value="AtLOH3-like"/>
</dbReference>
<dbReference type="InterPro" id="IPR025398">
    <property type="entry name" value="DUF4371"/>
</dbReference>
<dbReference type="Pfam" id="PF14291">
    <property type="entry name" value="DUF4371"/>
    <property type="match status" value="1"/>
</dbReference>
<sequence>MDVYPLSGQEDHPCRFQACWFRNFPWLEYSLEGAFFCFQYILHVFARKVQDEIPKEIDNTKFCLIVDEVHDESKREQMALGLKFVDKNEYVKDIFLDMIQVQDTTSSTLNIQNIYGQGYDGASNMRGEWNDLQALILQECPYAYFAYVTKISHLVANDEIETGKEANQIGTIQKFGDTRWSSHLNSICSLLRMYNATILVLDEDLAAKGSTSAQRGDATCALKALISFDFVFTLHVMKETMGFTDKLCQVLQQKSQDILNAICLASSIKSLIQELRDSSWATKLLKLSTTLDPKDSFKLFNARDIYTLIEKFYFSEFSNKKKIQLEYELRHYEFDVPKDVNFQIMKIIKTRLHNKMEDDFLTNYMIIYIEKQIVEKFITNIIIDYFPSMKKRQKQLQK</sequence>
<evidence type="ECO:0000313" key="2">
    <source>
        <dbReference type="EMBL" id="KRH08267.1"/>
    </source>
</evidence>
<name>A0A0R0FZT1_SOYBN</name>
<dbReference type="PANTHER" id="PTHR11697">
    <property type="entry name" value="GENERAL TRANSCRIPTION FACTOR 2-RELATED ZINC FINGER PROTEIN"/>
    <property type="match status" value="1"/>
</dbReference>
<dbReference type="InParanoid" id="A0A0R0FZT1"/>
<dbReference type="OMA" id="NARDIYT"/>
<accession>A0A0R0FZT1</accession>
<dbReference type="EnsemblPlants" id="KRH08267">
    <property type="protein sequence ID" value="KRH08267"/>
    <property type="gene ID" value="GLYMA_16G139200"/>
</dbReference>
<dbReference type="InterPro" id="IPR012337">
    <property type="entry name" value="RNaseH-like_sf"/>
</dbReference>
<gene>
    <name evidence="2" type="ORF">GLYMA_16G139200</name>
</gene>
<organism evidence="2">
    <name type="scientific">Glycine max</name>
    <name type="common">Soybean</name>
    <name type="synonym">Glycine hispida</name>
    <dbReference type="NCBI Taxonomy" id="3847"/>
    <lineage>
        <taxon>Eukaryota</taxon>
        <taxon>Viridiplantae</taxon>
        <taxon>Streptophyta</taxon>
        <taxon>Embryophyta</taxon>
        <taxon>Tracheophyta</taxon>
        <taxon>Spermatophyta</taxon>
        <taxon>Magnoliopsida</taxon>
        <taxon>eudicotyledons</taxon>
        <taxon>Gunneridae</taxon>
        <taxon>Pentapetalae</taxon>
        <taxon>rosids</taxon>
        <taxon>fabids</taxon>
        <taxon>Fabales</taxon>
        <taxon>Fabaceae</taxon>
        <taxon>Papilionoideae</taxon>
        <taxon>50 kb inversion clade</taxon>
        <taxon>NPAAA clade</taxon>
        <taxon>indigoferoid/millettioid clade</taxon>
        <taxon>Phaseoleae</taxon>
        <taxon>Glycine</taxon>
        <taxon>Glycine subgen. Soja</taxon>
    </lineage>
</organism>
<reference evidence="3" key="2">
    <citation type="submission" date="2018-02" db="UniProtKB">
        <authorList>
            <consortium name="EnsemblPlants"/>
        </authorList>
    </citation>
    <scope>IDENTIFICATION</scope>
    <source>
        <strain evidence="3">Williams 82</strain>
    </source>
</reference>
<evidence type="ECO:0000259" key="1">
    <source>
        <dbReference type="Pfam" id="PF14291"/>
    </source>
</evidence>
<dbReference type="AlphaFoldDB" id="A0A0R0FZT1"/>
<feature type="domain" description="DUF4371" evidence="1">
    <location>
        <begin position="40"/>
        <end position="130"/>
    </location>
</feature>
<protein>
    <recommendedName>
        <fullName evidence="1">DUF4371 domain-containing protein</fullName>
    </recommendedName>
</protein>
<dbReference type="SUPFAM" id="SSF53098">
    <property type="entry name" value="Ribonuclease H-like"/>
    <property type="match status" value="1"/>
</dbReference>
<proteinExistence type="predicted"/>
<reference evidence="2 3" key="1">
    <citation type="journal article" date="2010" name="Nature">
        <title>Genome sequence of the palaeopolyploid soybean.</title>
        <authorList>
            <person name="Schmutz J."/>
            <person name="Cannon S.B."/>
            <person name="Schlueter J."/>
            <person name="Ma J."/>
            <person name="Mitros T."/>
            <person name="Nelson W."/>
            <person name="Hyten D.L."/>
            <person name="Song Q."/>
            <person name="Thelen J.J."/>
            <person name="Cheng J."/>
            <person name="Xu D."/>
            <person name="Hellsten U."/>
            <person name="May G.D."/>
            <person name="Yu Y."/>
            <person name="Sakurai T."/>
            <person name="Umezawa T."/>
            <person name="Bhattacharyya M.K."/>
            <person name="Sandhu D."/>
            <person name="Valliyodan B."/>
            <person name="Lindquist E."/>
            <person name="Peto M."/>
            <person name="Grant D."/>
            <person name="Shu S."/>
            <person name="Goodstein D."/>
            <person name="Barry K."/>
            <person name="Futrell-Griggs M."/>
            <person name="Abernathy B."/>
            <person name="Du J."/>
            <person name="Tian Z."/>
            <person name="Zhu L."/>
            <person name="Gill N."/>
            <person name="Joshi T."/>
            <person name="Libault M."/>
            <person name="Sethuraman A."/>
            <person name="Zhang X.-C."/>
            <person name="Shinozaki K."/>
            <person name="Nguyen H.T."/>
            <person name="Wing R.A."/>
            <person name="Cregan P."/>
            <person name="Specht J."/>
            <person name="Grimwood J."/>
            <person name="Rokhsar D."/>
            <person name="Stacey G."/>
            <person name="Shoemaker R.C."/>
            <person name="Jackson S.A."/>
        </authorList>
    </citation>
    <scope>NUCLEOTIDE SEQUENCE</scope>
    <source>
        <strain evidence="3">cv. Williams 82</strain>
        <tissue evidence="2">Callus</tissue>
    </source>
</reference>
<dbReference type="Gramene" id="KRH08267">
    <property type="protein sequence ID" value="KRH08267"/>
    <property type="gene ID" value="GLYMA_16G139200"/>
</dbReference>